<sequence>MNATASLAVKEAPSADVPTVFEGIVRKRCLSATYNRTEVTLAPHVIYTRHGDLFVDGVVIERDGKPPKELKLGTFKLAGLTALRLTPRAFKPSPLFIAGDPKYAETALMTVEP</sequence>
<gene>
    <name evidence="1" type="ORF">Q5H94_09800</name>
</gene>
<accession>A0ABT8ZYH6</accession>
<organism evidence="1 2">
    <name type="scientific">Sphingomonas immobilis</name>
    <dbReference type="NCBI Taxonomy" id="3063997"/>
    <lineage>
        <taxon>Bacteria</taxon>
        <taxon>Pseudomonadati</taxon>
        <taxon>Pseudomonadota</taxon>
        <taxon>Alphaproteobacteria</taxon>
        <taxon>Sphingomonadales</taxon>
        <taxon>Sphingomonadaceae</taxon>
        <taxon>Sphingomonas</taxon>
    </lineage>
</organism>
<evidence type="ECO:0000313" key="1">
    <source>
        <dbReference type="EMBL" id="MDO7842621.1"/>
    </source>
</evidence>
<dbReference type="EMBL" id="JAUQSZ010000006">
    <property type="protein sequence ID" value="MDO7842621.1"/>
    <property type="molecule type" value="Genomic_DNA"/>
</dbReference>
<dbReference type="Proteomes" id="UP001176468">
    <property type="component" value="Unassembled WGS sequence"/>
</dbReference>
<comment type="caution">
    <text evidence="1">The sequence shown here is derived from an EMBL/GenBank/DDBJ whole genome shotgun (WGS) entry which is preliminary data.</text>
</comment>
<protein>
    <recommendedName>
        <fullName evidence="3">Hedgehog/Intein (Hint) domain-containing protein</fullName>
    </recommendedName>
</protein>
<dbReference type="RefSeq" id="WP_304561084.1">
    <property type="nucleotide sequence ID" value="NZ_JAUQSZ010000006.1"/>
</dbReference>
<name>A0ABT8ZYH6_9SPHN</name>
<proteinExistence type="predicted"/>
<reference evidence="1" key="1">
    <citation type="submission" date="2023-07" db="EMBL/GenBank/DDBJ databases">
        <authorList>
            <person name="Kim M.K."/>
        </authorList>
    </citation>
    <scope>NUCLEOTIDE SEQUENCE</scope>
    <source>
        <strain evidence="1">CA1-15</strain>
    </source>
</reference>
<evidence type="ECO:0008006" key="3">
    <source>
        <dbReference type="Google" id="ProtNLM"/>
    </source>
</evidence>
<evidence type="ECO:0000313" key="2">
    <source>
        <dbReference type="Proteomes" id="UP001176468"/>
    </source>
</evidence>
<keyword evidence="2" id="KW-1185">Reference proteome</keyword>